<dbReference type="CDD" id="cd03784">
    <property type="entry name" value="GT1_Gtf-like"/>
    <property type="match status" value="1"/>
</dbReference>
<gene>
    <name evidence="5" type="ORF">OLC1_LOCUS8265</name>
</gene>
<organism evidence="5 6">
    <name type="scientific">Oldenlandia corymbosa var. corymbosa</name>
    <dbReference type="NCBI Taxonomy" id="529605"/>
    <lineage>
        <taxon>Eukaryota</taxon>
        <taxon>Viridiplantae</taxon>
        <taxon>Streptophyta</taxon>
        <taxon>Embryophyta</taxon>
        <taxon>Tracheophyta</taxon>
        <taxon>Spermatophyta</taxon>
        <taxon>Magnoliopsida</taxon>
        <taxon>eudicotyledons</taxon>
        <taxon>Gunneridae</taxon>
        <taxon>Pentapetalae</taxon>
        <taxon>asterids</taxon>
        <taxon>lamiids</taxon>
        <taxon>Gentianales</taxon>
        <taxon>Rubiaceae</taxon>
        <taxon>Rubioideae</taxon>
        <taxon>Spermacoceae</taxon>
        <taxon>Hedyotis-Oldenlandia complex</taxon>
        <taxon>Oldenlandia</taxon>
    </lineage>
</organism>
<evidence type="ECO:0000313" key="5">
    <source>
        <dbReference type="EMBL" id="CAI9097909.1"/>
    </source>
</evidence>
<dbReference type="GO" id="GO:0035251">
    <property type="term" value="F:UDP-glucosyltransferase activity"/>
    <property type="evidence" value="ECO:0007669"/>
    <property type="project" value="TreeGrafter"/>
</dbReference>
<feature type="compositionally biased region" description="Basic and acidic residues" evidence="4">
    <location>
        <begin position="338"/>
        <end position="353"/>
    </location>
</feature>
<protein>
    <submittedName>
        <fullName evidence="5">OLC1v1034428C1</fullName>
    </submittedName>
</protein>
<name>A0AAV1CQI5_OLDCO</name>
<keyword evidence="3" id="KW-0808">Transferase</keyword>
<evidence type="ECO:0000313" key="6">
    <source>
        <dbReference type="Proteomes" id="UP001161247"/>
    </source>
</evidence>
<accession>A0AAV1CQI5</accession>
<sequence length="353" mass="39532">MSSKANHLHFILFPLMAPGHMIPMIDIAKLLAQQDVAVTIVTTPSNAQRFGKTINRATESGLRINLLEVHFPSVEAGLPEGCENLDSLPSLSMAINFFMALNLFRQEVERTLLTEVNPKPSCIISDMGLPWTNQIAKRFQIPRIVFHGTCCFSLLCSYNVLKSNICQSINTDTEYFVVPGLPDKIEVTKAQILGTTNANSSSFKEVTEQIREAEETSYGVIVNSFEELEPNYVEEYRKARGKKVWCIGPVSLCNVDNLDKAQRGNRSSIDQQYCLDWLNSHDPRSVIYASFGSLSRLSSLQMMELALGLEASNKPFIWAFGKEPKSGELDRQAVMPKDSNRSRETFRAELKLG</sequence>
<dbReference type="PANTHER" id="PTHR48047">
    <property type="entry name" value="GLYCOSYLTRANSFERASE"/>
    <property type="match status" value="1"/>
</dbReference>
<dbReference type="Proteomes" id="UP001161247">
    <property type="component" value="Chromosome 3"/>
</dbReference>
<comment type="similarity">
    <text evidence="1">Belongs to the UDP-glycosyltransferase family.</text>
</comment>
<evidence type="ECO:0000256" key="3">
    <source>
        <dbReference type="ARBA" id="ARBA00022679"/>
    </source>
</evidence>
<evidence type="ECO:0000256" key="4">
    <source>
        <dbReference type="SAM" id="MobiDB-lite"/>
    </source>
</evidence>
<evidence type="ECO:0000256" key="1">
    <source>
        <dbReference type="ARBA" id="ARBA00009995"/>
    </source>
</evidence>
<dbReference type="SUPFAM" id="SSF53756">
    <property type="entry name" value="UDP-Glycosyltransferase/glycogen phosphorylase"/>
    <property type="match status" value="1"/>
</dbReference>
<dbReference type="EMBL" id="OX459120">
    <property type="protein sequence ID" value="CAI9097909.1"/>
    <property type="molecule type" value="Genomic_DNA"/>
</dbReference>
<reference evidence="5" key="1">
    <citation type="submission" date="2023-03" db="EMBL/GenBank/DDBJ databases">
        <authorList>
            <person name="Julca I."/>
        </authorList>
    </citation>
    <scope>NUCLEOTIDE SEQUENCE</scope>
</reference>
<keyword evidence="2" id="KW-0328">Glycosyltransferase</keyword>
<feature type="region of interest" description="Disordered" evidence="4">
    <location>
        <begin position="329"/>
        <end position="353"/>
    </location>
</feature>
<evidence type="ECO:0000256" key="2">
    <source>
        <dbReference type="ARBA" id="ARBA00022676"/>
    </source>
</evidence>
<dbReference type="Gene3D" id="3.40.50.2000">
    <property type="entry name" value="Glycogen Phosphorylase B"/>
    <property type="match status" value="2"/>
</dbReference>
<dbReference type="InterPro" id="IPR002213">
    <property type="entry name" value="UDP_glucos_trans"/>
</dbReference>
<dbReference type="AlphaFoldDB" id="A0AAV1CQI5"/>
<keyword evidence="6" id="KW-1185">Reference proteome</keyword>
<dbReference type="PANTHER" id="PTHR48047:SF217">
    <property type="entry name" value="GLYCOSYLTRANSFERASE"/>
    <property type="match status" value="1"/>
</dbReference>
<dbReference type="FunFam" id="3.40.50.2000:FF:000071">
    <property type="entry name" value="Glycosyltransferase"/>
    <property type="match status" value="1"/>
</dbReference>
<proteinExistence type="inferred from homology"/>